<name>V8QUZ5_9BURK</name>
<dbReference type="PANTHER" id="PTHR34383">
    <property type="entry name" value="POLYPHOSPHATE:AMP PHOSPHOTRANSFERASE-RELATED"/>
    <property type="match status" value="1"/>
</dbReference>
<dbReference type="InterPro" id="IPR022488">
    <property type="entry name" value="PPK2-related"/>
</dbReference>
<proteinExistence type="inferred from homology"/>
<dbReference type="HOGENOM" id="CLU_048699_0_0_4"/>
<dbReference type="InterPro" id="IPR022486">
    <property type="entry name" value="PPK2_PA0141"/>
</dbReference>
<dbReference type="SUPFAM" id="SSF52540">
    <property type="entry name" value="P-loop containing nucleoside triphosphate hydrolases"/>
    <property type="match status" value="1"/>
</dbReference>
<keyword evidence="2 4" id="KW-0808">Transferase</keyword>
<dbReference type="PANTHER" id="PTHR34383:SF1">
    <property type="entry name" value="ADP-POLYPHOSPHATE PHOSPHOTRANSFERASE"/>
    <property type="match status" value="1"/>
</dbReference>
<dbReference type="STRING" id="1424334.W822_10230"/>
<dbReference type="Gene3D" id="3.40.50.300">
    <property type="entry name" value="P-loop containing nucleotide triphosphate hydrolases"/>
    <property type="match status" value="1"/>
</dbReference>
<feature type="domain" description="Polyphosphate kinase-2-related" evidence="6">
    <location>
        <begin position="169"/>
        <end position="393"/>
    </location>
</feature>
<keyword evidence="8" id="KW-1185">Reference proteome</keyword>
<protein>
    <recommendedName>
        <fullName evidence="4">ADP/GDP-polyphosphate phosphotransferase</fullName>
        <ecNumber evidence="4">2.7.4.-</ecNumber>
    </recommendedName>
    <alternativeName>
        <fullName evidence="4">Polyphosphate kinase PPK2</fullName>
    </alternativeName>
</protein>
<reference evidence="7 8" key="1">
    <citation type="journal article" date="2014" name="Genome Announc.">
        <title>Draft Genome Sequence of Advenella kashmirensis Strain W13003, a Polycyclic Aromatic Hydrocarbon-Degrading Bacterium.</title>
        <authorList>
            <person name="Wang X."/>
            <person name="Jin D."/>
            <person name="Zhou L."/>
            <person name="Wu L."/>
            <person name="An W."/>
            <person name="Zhao L."/>
        </authorList>
    </citation>
    <scope>NUCLEOTIDE SEQUENCE [LARGE SCALE GENOMIC DNA]</scope>
    <source>
        <strain evidence="7 8">W13003</strain>
    </source>
</reference>
<evidence type="ECO:0000256" key="5">
    <source>
        <dbReference type="SAM" id="MobiDB-lite"/>
    </source>
</evidence>
<dbReference type="eggNOG" id="COG2326">
    <property type="taxonomic scope" value="Bacteria"/>
</dbReference>
<evidence type="ECO:0000313" key="8">
    <source>
        <dbReference type="Proteomes" id="UP000018733"/>
    </source>
</evidence>
<comment type="similarity">
    <text evidence="1 4">Belongs to the polyphosphate kinase 2 (PPK2) family. Class I subfamily.</text>
</comment>
<evidence type="ECO:0000256" key="3">
    <source>
        <dbReference type="ARBA" id="ARBA00022777"/>
    </source>
</evidence>
<feature type="compositionally biased region" description="Polar residues" evidence="5">
    <location>
        <begin position="74"/>
        <end position="85"/>
    </location>
</feature>
<evidence type="ECO:0000259" key="6">
    <source>
        <dbReference type="Pfam" id="PF03976"/>
    </source>
</evidence>
<dbReference type="InterPro" id="IPR027417">
    <property type="entry name" value="P-loop_NTPase"/>
</dbReference>
<evidence type="ECO:0000256" key="1">
    <source>
        <dbReference type="ARBA" id="ARBA00009924"/>
    </source>
</evidence>
<evidence type="ECO:0000313" key="7">
    <source>
        <dbReference type="EMBL" id="ETF03173.1"/>
    </source>
</evidence>
<feature type="compositionally biased region" description="Polar residues" evidence="5">
    <location>
        <begin position="1"/>
        <end position="17"/>
    </location>
</feature>
<dbReference type="Pfam" id="PF03976">
    <property type="entry name" value="PPK2"/>
    <property type="match status" value="1"/>
</dbReference>
<dbReference type="EC" id="2.7.4.-" evidence="4"/>
<keyword evidence="3 4" id="KW-0418">Kinase</keyword>
<comment type="caution">
    <text evidence="7">The sequence shown here is derived from an EMBL/GenBank/DDBJ whole genome shotgun (WGS) entry which is preliminary data.</text>
</comment>
<accession>V8QUZ5</accession>
<organism evidence="7 8">
    <name type="scientific">Advenella kashmirensis W13003</name>
    <dbReference type="NCBI Taxonomy" id="1424334"/>
    <lineage>
        <taxon>Bacteria</taxon>
        <taxon>Pseudomonadati</taxon>
        <taxon>Pseudomonadota</taxon>
        <taxon>Betaproteobacteria</taxon>
        <taxon>Burkholderiales</taxon>
        <taxon>Alcaligenaceae</taxon>
    </lineage>
</organism>
<comment type="function">
    <text evidence="4">Uses inorganic polyphosphate (polyP) as a donor to convert GDP to GTP or ADP to ATP.</text>
</comment>
<dbReference type="Proteomes" id="UP000018733">
    <property type="component" value="Unassembled WGS sequence"/>
</dbReference>
<evidence type="ECO:0000256" key="2">
    <source>
        <dbReference type="ARBA" id="ARBA00022679"/>
    </source>
</evidence>
<feature type="region of interest" description="Disordered" evidence="5">
    <location>
        <begin position="1"/>
        <end position="85"/>
    </location>
</feature>
<comment type="subunit">
    <text evidence="4">Homotetramer.</text>
</comment>
<dbReference type="NCBIfam" id="TIGR03707">
    <property type="entry name" value="PPK2_P_aer"/>
    <property type="match status" value="1"/>
</dbReference>
<evidence type="ECO:0000256" key="4">
    <source>
        <dbReference type="RuleBase" id="RU369062"/>
    </source>
</evidence>
<dbReference type="AlphaFoldDB" id="V8QUZ5"/>
<dbReference type="GO" id="GO:0008976">
    <property type="term" value="F:polyphosphate kinase activity"/>
    <property type="evidence" value="ECO:0007669"/>
    <property type="project" value="UniProtKB-UniRule"/>
</dbReference>
<dbReference type="GO" id="GO:0006793">
    <property type="term" value="P:phosphorus metabolic process"/>
    <property type="evidence" value="ECO:0007669"/>
    <property type="project" value="InterPro"/>
</dbReference>
<dbReference type="EMBL" id="AYXT01000009">
    <property type="protein sequence ID" value="ETF03173.1"/>
    <property type="molecule type" value="Genomic_DNA"/>
</dbReference>
<sequence>MANQNTTESTENMSTQAEDAPRDMTDAEIRSGLDSVQLLSQRDDGVAEEADEQPGPAAELRETAQGDTLYGLNEGQTRDNTATDSLRSRVDADAAAFAADVVGTDKAGRRERARLLLEGISADDRGELLKLLRDEKIRADNNRASDTDPDNELNESWQDGGYPYKYLMSRRNYEFQKYDLQVELLKLQSWVKETGQRVVIVFEGRDAAGKGGTIKRFMEHLNPRTARVVALQKPTETELGQWYFQRYVEHLPTSGEMVLFDRSWYNRAGVERVMGFCTDAEYWEFMRQAPEFERNLVRSGITVIKFWFSVSQGEQKRRFKERQHHPLKQWKLSPIDMASLDKWDDYTRAKEAMFFHTDTSDAPWMVVKSNCKKRARLNAMRYVLQQFNYTNKDPANIGKIDPLIVGRSNVVYEQGEHVVQSNNRGKRDAR</sequence>
<dbReference type="PATRIC" id="fig|1424334.3.peg.2052"/>
<feature type="compositionally biased region" description="Basic and acidic residues" evidence="5">
    <location>
        <begin position="19"/>
        <end position="31"/>
    </location>
</feature>
<gene>
    <name evidence="7" type="ORF">W822_10230</name>
</gene>
<dbReference type="RefSeq" id="WP_024005016.1">
    <property type="nucleotide sequence ID" value="NZ_KI650979.1"/>
</dbReference>